<evidence type="ECO:0000313" key="1">
    <source>
        <dbReference type="EMBL" id="NBN88533.1"/>
    </source>
</evidence>
<name>A0A964XQS5_9PROT</name>
<gene>
    <name evidence="1" type="ORF">EBV32_05560</name>
</gene>
<dbReference type="Proteomes" id="UP000713222">
    <property type="component" value="Unassembled WGS sequence"/>
</dbReference>
<dbReference type="EMBL" id="RGET01000157">
    <property type="protein sequence ID" value="NBN88533.1"/>
    <property type="molecule type" value="Genomic_DNA"/>
</dbReference>
<reference evidence="1" key="1">
    <citation type="submission" date="2018-10" db="EMBL/GenBank/DDBJ databases">
        <title>Iterative Subtractive Binning of Freshwater Chronoseries Metagenomes Recovers Nearly Complete Genomes from over Four Hundred Novel Species.</title>
        <authorList>
            <person name="Rodriguez-R L.M."/>
            <person name="Tsementzi D."/>
            <person name="Luo C."/>
            <person name="Konstantinidis K.T."/>
        </authorList>
    </citation>
    <scope>NUCLEOTIDE SEQUENCE</scope>
    <source>
        <strain evidence="1">WB7_6_001</strain>
    </source>
</reference>
<sequence length="170" mass="17760">MTRILYDTTASALVAYPRDDDGPVVGLDPRYLELTVVQEPQPSYDPATEQITPTETIDLNALVVSRGWDVTPLPPPVPVADWATFKAQAIESAGLNAILADALVEVPVAASALASAVLRAEQGDITDFRASWLAICAAVPAAVAAAPGFQQVATACHLPAAFVAALEPEN</sequence>
<comment type="caution">
    <text evidence="1">The sequence shown here is derived from an EMBL/GenBank/DDBJ whole genome shotgun (WGS) entry which is preliminary data.</text>
</comment>
<protein>
    <submittedName>
        <fullName evidence="1">Uncharacterized protein</fullName>
    </submittedName>
</protein>
<proteinExistence type="predicted"/>
<evidence type="ECO:0000313" key="2">
    <source>
        <dbReference type="Proteomes" id="UP000713222"/>
    </source>
</evidence>
<dbReference type="AlphaFoldDB" id="A0A964XQS5"/>
<accession>A0A964XQS5</accession>
<organism evidence="1 2">
    <name type="scientific">Candidatus Fonsibacter lacus</name>
    <dbReference type="NCBI Taxonomy" id="2576439"/>
    <lineage>
        <taxon>Bacteria</taxon>
        <taxon>Pseudomonadati</taxon>
        <taxon>Pseudomonadota</taxon>
        <taxon>Alphaproteobacteria</taxon>
        <taxon>Candidatus Pelagibacterales</taxon>
        <taxon>Candidatus Pelagibacterales incertae sedis</taxon>
        <taxon>Candidatus Fonsibacter</taxon>
    </lineage>
</organism>